<feature type="region of interest" description="Disordered" evidence="1">
    <location>
        <begin position="98"/>
        <end position="133"/>
    </location>
</feature>
<evidence type="ECO:0000313" key="3">
    <source>
        <dbReference type="Proteomes" id="UP000637628"/>
    </source>
</evidence>
<keyword evidence="3" id="KW-1185">Reference proteome</keyword>
<feature type="region of interest" description="Disordered" evidence="1">
    <location>
        <begin position="25"/>
        <end position="61"/>
    </location>
</feature>
<organism evidence="2 3">
    <name type="scientific">Paractinoplanes durhamensis</name>
    <dbReference type="NCBI Taxonomy" id="113563"/>
    <lineage>
        <taxon>Bacteria</taxon>
        <taxon>Bacillati</taxon>
        <taxon>Actinomycetota</taxon>
        <taxon>Actinomycetes</taxon>
        <taxon>Micromonosporales</taxon>
        <taxon>Micromonosporaceae</taxon>
        <taxon>Paractinoplanes</taxon>
    </lineage>
</organism>
<dbReference type="EMBL" id="BOML01000010">
    <property type="protein sequence ID" value="GID99707.1"/>
    <property type="molecule type" value="Genomic_DNA"/>
</dbReference>
<sequence>MVGLPISVLIGWTLATPPSSPAAIGAAGGTGGIGAAAGSGGVGAAPEHTRPRPVTTVPASAKPKVLTPTLLPAKAPTAAPVATTAPPVLVITPTSMPTLDMPPVPTPTEIVVTPTSSPSTSESADPSMPTGDN</sequence>
<protein>
    <submittedName>
        <fullName evidence="2">Uncharacterized protein</fullName>
    </submittedName>
</protein>
<comment type="caution">
    <text evidence="2">The sequence shown here is derived from an EMBL/GenBank/DDBJ whole genome shotgun (WGS) entry which is preliminary data.</text>
</comment>
<accession>A0ABQ3YQ39</accession>
<feature type="compositionally biased region" description="Gly residues" evidence="1">
    <location>
        <begin position="26"/>
        <end position="43"/>
    </location>
</feature>
<evidence type="ECO:0000313" key="2">
    <source>
        <dbReference type="EMBL" id="GID99707.1"/>
    </source>
</evidence>
<gene>
    <name evidence="2" type="ORF">Adu01nite_10580</name>
</gene>
<reference evidence="2 3" key="1">
    <citation type="submission" date="2021-01" db="EMBL/GenBank/DDBJ databases">
        <title>Whole genome shotgun sequence of Actinoplanes durhamensis NBRC 14914.</title>
        <authorList>
            <person name="Komaki H."/>
            <person name="Tamura T."/>
        </authorList>
    </citation>
    <scope>NUCLEOTIDE SEQUENCE [LARGE SCALE GENOMIC DNA]</scope>
    <source>
        <strain evidence="2 3">NBRC 14914</strain>
    </source>
</reference>
<feature type="compositionally biased region" description="Low complexity" evidence="1">
    <location>
        <begin position="107"/>
        <end position="123"/>
    </location>
</feature>
<evidence type="ECO:0000256" key="1">
    <source>
        <dbReference type="SAM" id="MobiDB-lite"/>
    </source>
</evidence>
<name>A0ABQ3YQ39_9ACTN</name>
<dbReference type="Proteomes" id="UP000637628">
    <property type="component" value="Unassembled WGS sequence"/>
</dbReference>
<proteinExistence type="predicted"/>